<sequence length="141" mass="15868">MWAGQFPIFSGKTGPILSRVSRGNQKYLCYEPYVMTTEIYDKTGTVECVKMPAEFKYQRRMTGSLVGDPFFGKDESGREGTFFHFGNSPSAAWACIPSGSTCILNPKARDDARPNWRKSPARHSRATPLKNFRTYSQAPNL</sequence>
<proteinExistence type="predicted"/>
<keyword evidence="3" id="KW-1185">Reference proteome</keyword>
<organism evidence="2 3">
    <name type="scientific">Emericellopsis cladophorae</name>
    <dbReference type="NCBI Taxonomy" id="2686198"/>
    <lineage>
        <taxon>Eukaryota</taxon>
        <taxon>Fungi</taxon>
        <taxon>Dikarya</taxon>
        <taxon>Ascomycota</taxon>
        <taxon>Pezizomycotina</taxon>
        <taxon>Sordariomycetes</taxon>
        <taxon>Hypocreomycetidae</taxon>
        <taxon>Hypocreales</taxon>
        <taxon>Bionectriaceae</taxon>
        <taxon>Emericellopsis</taxon>
    </lineage>
</organism>
<reference evidence="2" key="2">
    <citation type="submission" date="2022-07" db="EMBL/GenBank/DDBJ databases">
        <authorList>
            <person name="Goncalves M.F.M."/>
            <person name="Hilario S."/>
            <person name="Van De Peer Y."/>
            <person name="Esteves A.C."/>
            <person name="Alves A."/>
        </authorList>
    </citation>
    <scope>NUCLEOTIDE SEQUENCE</scope>
    <source>
        <strain evidence="2">MUM 19.33</strain>
    </source>
</reference>
<accession>A0A9Q0BB68</accession>
<reference evidence="2" key="1">
    <citation type="journal article" date="2021" name="J Fungi (Basel)">
        <title>Genomic and Metabolomic Analyses of the Marine Fungus Emericellopsis cladophorae: Insights into Saltwater Adaptability Mechanisms and Its Biosynthetic Potential.</title>
        <authorList>
            <person name="Goncalves M.F.M."/>
            <person name="Hilario S."/>
            <person name="Van de Peer Y."/>
            <person name="Esteves A.C."/>
            <person name="Alves A."/>
        </authorList>
    </citation>
    <scope>NUCLEOTIDE SEQUENCE</scope>
    <source>
        <strain evidence="2">MUM 19.33</strain>
    </source>
</reference>
<evidence type="ECO:0000256" key="1">
    <source>
        <dbReference type="SAM" id="MobiDB-lite"/>
    </source>
</evidence>
<feature type="compositionally biased region" description="Basic residues" evidence="1">
    <location>
        <begin position="115"/>
        <end position="125"/>
    </location>
</feature>
<dbReference type="OrthoDB" id="3056235at2759"/>
<dbReference type="Proteomes" id="UP001055219">
    <property type="component" value="Unassembled WGS sequence"/>
</dbReference>
<gene>
    <name evidence="2" type="ORF">J7T54_004158</name>
</gene>
<dbReference type="GeneID" id="75830647"/>
<evidence type="ECO:0000313" key="3">
    <source>
        <dbReference type="Proteomes" id="UP001055219"/>
    </source>
</evidence>
<dbReference type="RefSeq" id="XP_051358595.1">
    <property type="nucleotide sequence ID" value="XM_051510511.1"/>
</dbReference>
<comment type="caution">
    <text evidence="2">The sequence shown here is derived from an EMBL/GenBank/DDBJ whole genome shotgun (WGS) entry which is preliminary data.</text>
</comment>
<name>A0A9Q0BB68_9HYPO</name>
<feature type="region of interest" description="Disordered" evidence="1">
    <location>
        <begin position="107"/>
        <end position="141"/>
    </location>
</feature>
<protein>
    <submittedName>
        <fullName evidence="2">Velvet factor</fullName>
    </submittedName>
</protein>
<dbReference type="AlphaFoldDB" id="A0A9Q0BB68"/>
<dbReference type="EMBL" id="JAGIXG020000115">
    <property type="protein sequence ID" value="KAI6777739.1"/>
    <property type="molecule type" value="Genomic_DNA"/>
</dbReference>
<evidence type="ECO:0000313" key="2">
    <source>
        <dbReference type="EMBL" id="KAI6777739.1"/>
    </source>
</evidence>